<gene>
    <name evidence="3" type="ORF">EDB95_3135</name>
</gene>
<evidence type="ECO:0000313" key="4">
    <source>
        <dbReference type="Proteomes" id="UP000294498"/>
    </source>
</evidence>
<dbReference type="InterPro" id="IPR023393">
    <property type="entry name" value="START-like_dom_sf"/>
</dbReference>
<comment type="caution">
    <text evidence="3">The sequence shown here is derived from an EMBL/GenBank/DDBJ whole genome shotgun (WGS) entry which is preliminary data.</text>
</comment>
<name>A0A4R8DVM0_9BACT</name>
<dbReference type="CDD" id="cd07814">
    <property type="entry name" value="SRPBCC_CalC_Aha1-like"/>
    <property type="match status" value="1"/>
</dbReference>
<dbReference type="InterPro" id="IPR013538">
    <property type="entry name" value="ASHA1/2-like_C"/>
</dbReference>
<protein>
    <submittedName>
        <fullName evidence="3">Activator of Hsp90 ATPase-like protein</fullName>
    </submittedName>
</protein>
<dbReference type="Proteomes" id="UP000294498">
    <property type="component" value="Unassembled WGS sequence"/>
</dbReference>
<proteinExistence type="inferred from homology"/>
<dbReference type="RefSeq" id="WP_211352107.1">
    <property type="nucleotide sequence ID" value="NZ_SODV01000001.1"/>
</dbReference>
<comment type="similarity">
    <text evidence="1">Belongs to the AHA1 family.</text>
</comment>
<sequence>MNFTTSIVVDQRTDETLRAIQNMRGWWSEEIEGRTDKVGDVFHYHYKDVHRCTMELTELVPGKRVVWLVTDNDFNFVEDKSEWIGTRVIFDLSDEGGKTLIRFTHEGLVPAYECFEVCQNAWTGYISKSLRDLIATGKGAPNPKEPASV</sequence>
<dbReference type="Pfam" id="PF08327">
    <property type="entry name" value="AHSA1"/>
    <property type="match status" value="1"/>
</dbReference>
<evidence type="ECO:0000313" key="3">
    <source>
        <dbReference type="EMBL" id="TDX02086.1"/>
    </source>
</evidence>
<dbReference type="SUPFAM" id="SSF55961">
    <property type="entry name" value="Bet v1-like"/>
    <property type="match status" value="1"/>
</dbReference>
<reference evidence="3 4" key="1">
    <citation type="submission" date="2019-03" db="EMBL/GenBank/DDBJ databases">
        <title>Genomic Encyclopedia of Type Strains, Phase IV (KMG-IV): sequencing the most valuable type-strain genomes for metagenomic binning, comparative biology and taxonomic classification.</title>
        <authorList>
            <person name="Goeker M."/>
        </authorList>
    </citation>
    <scope>NUCLEOTIDE SEQUENCE [LARGE SCALE GENOMIC DNA]</scope>
    <source>
        <strain evidence="3 4">DSM 100059</strain>
    </source>
</reference>
<dbReference type="AlphaFoldDB" id="A0A4R8DVM0"/>
<accession>A0A4R8DVM0</accession>
<evidence type="ECO:0000256" key="1">
    <source>
        <dbReference type="ARBA" id="ARBA00006817"/>
    </source>
</evidence>
<feature type="domain" description="Activator of Hsp90 ATPase homologue 1/2-like C-terminal" evidence="2">
    <location>
        <begin position="24"/>
        <end position="133"/>
    </location>
</feature>
<dbReference type="EMBL" id="SODV01000001">
    <property type="protein sequence ID" value="TDX02086.1"/>
    <property type="molecule type" value="Genomic_DNA"/>
</dbReference>
<dbReference type="Gene3D" id="3.30.530.20">
    <property type="match status" value="1"/>
</dbReference>
<organism evidence="3 4">
    <name type="scientific">Dinghuibacter silviterrae</name>
    <dbReference type="NCBI Taxonomy" id="1539049"/>
    <lineage>
        <taxon>Bacteria</taxon>
        <taxon>Pseudomonadati</taxon>
        <taxon>Bacteroidota</taxon>
        <taxon>Chitinophagia</taxon>
        <taxon>Chitinophagales</taxon>
        <taxon>Chitinophagaceae</taxon>
        <taxon>Dinghuibacter</taxon>
    </lineage>
</organism>
<evidence type="ECO:0000259" key="2">
    <source>
        <dbReference type="Pfam" id="PF08327"/>
    </source>
</evidence>
<keyword evidence="4" id="KW-1185">Reference proteome</keyword>